<dbReference type="OrthoDB" id="4822at2759"/>
<feature type="region of interest" description="Disordered" evidence="2">
    <location>
        <begin position="101"/>
        <end position="122"/>
    </location>
</feature>
<dbReference type="PROSITE" id="PS50174">
    <property type="entry name" value="G_PATCH"/>
    <property type="match status" value="1"/>
</dbReference>
<name>A0A9N9A4F5_9GLOM</name>
<protein>
    <submittedName>
        <fullName evidence="5">3902_t:CDS:1</fullName>
    </submittedName>
</protein>
<dbReference type="PANTHER" id="PTHR47251">
    <property type="entry name" value="FINGER DOMAIN PROTEIN, PUTATIVE (AFU_ORTHOLOGUE AFUA_3G04180)-RELATED"/>
    <property type="match status" value="1"/>
</dbReference>
<reference evidence="5" key="1">
    <citation type="submission" date="2021-06" db="EMBL/GenBank/DDBJ databases">
        <authorList>
            <person name="Kallberg Y."/>
            <person name="Tangrot J."/>
            <person name="Rosling A."/>
        </authorList>
    </citation>
    <scope>NUCLEOTIDE SEQUENCE</scope>
    <source>
        <strain evidence="5">FL130A</strain>
    </source>
</reference>
<evidence type="ECO:0000313" key="6">
    <source>
        <dbReference type="Proteomes" id="UP000789508"/>
    </source>
</evidence>
<evidence type="ECO:0000256" key="2">
    <source>
        <dbReference type="SAM" id="MobiDB-lite"/>
    </source>
</evidence>
<keyword evidence="1" id="KW-0862">Zinc</keyword>
<dbReference type="AlphaFoldDB" id="A0A9N9A4F5"/>
<dbReference type="SMART" id="SM00443">
    <property type="entry name" value="G_patch"/>
    <property type="match status" value="1"/>
</dbReference>
<feature type="compositionally biased region" description="Low complexity" evidence="2">
    <location>
        <begin position="247"/>
        <end position="264"/>
    </location>
</feature>
<dbReference type="InterPro" id="IPR013087">
    <property type="entry name" value="Znf_C2H2_type"/>
</dbReference>
<keyword evidence="1" id="KW-0479">Metal-binding</keyword>
<feature type="region of interest" description="Disordered" evidence="2">
    <location>
        <begin position="143"/>
        <end position="165"/>
    </location>
</feature>
<dbReference type="Pfam" id="PF01585">
    <property type="entry name" value="G-patch"/>
    <property type="match status" value="1"/>
</dbReference>
<evidence type="ECO:0000259" key="3">
    <source>
        <dbReference type="PROSITE" id="PS50157"/>
    </source>
</evidence>
<dbReference type="PROSITE" id="PS50157">
    <property type="entry name" value="ZINC_FINGER_C2H2_2"/>
    <property type="match status" value="1"/>
</dbReference>
<accession>A0A9N9A4F5</accession>
<evidence type="ECO:0000259" key="4">
    <source>
        <dbReference type="PROSITE" id="PS50174"/>
    </source>
</evidence>
<organism evidence="5 6">
    <name type="scientific">Ambispora leptoticha</name>
    <dbReference type="NCBI Taxonomy" id="144679"/>
    <lineage>
        <taxon>Eukaryota</taxon>
        <taxon>Fungi</taxon>
        <taxon>Fungi incertae sedis</taxon>
        <taxon>Mucoromycota</taxon>
        <taxon>Glomeromycotina</taxon>
        <taxon>Glomeromycetes</taxon>
        <taxon>Archaeosporales</taxon>
        <taxon>Ambisporaceae</taxon>
        <taxon>Ambispora</taxon>
    </lineage>
</organism>
<proteinExistence type="predicted"/>
<dbReference type="InterPro" id="IPR036236">
    <property type="entry name" value="Znf_C2H2_sf"/>
</dbReference>
<dbReference type="InterPro" id="IPR000467">
    <property type="entry name" value="G_patch_dom"/>
</dbReference>
<sequence length="422" mass="46890">MYNPASPTGSSEVNLSIVQESKGHHLHYQHPPVEANSFSFDNNDDLLEDEQDRAFNLPRGHVPQAYLDFSNTDVASMDQHLPSSNIGYKLLMKMGWQAGQGLGKSQQGRKDPIRIETKSDSLGVGKQEEEDYYHVTTTAKRKALDSEKIAEETEAERRKRESKVMKQESIKKELETINSAFYCSLCDKQYTKISEYETHLSSYDHNHRKRFKDMKDLSRSSKMDKKREKERKREEKELARIQQAALQKAGNKQAASSSSNSGSKTTEMTGSKVDSASSNNIGKSADDGKWSSSFKATSWTTVSSVVPSVSEVKNDEKGSDDGGWTTVGGVNNGWATSRITDGNSSSITFNSVNGNGGWKSESSSKFITFNKSKGDASSSINGKNSTQSSGGWLSVPTSNFVQVETHLLNNKKFKERETLRIR</sequence>
<keyword evidence="6" id="KW-1185">Reference proteome</keyword>
<feature type="compositionally biased region" description="Basic and acidic residues" evidence="2">
    <location>
        <begin position="213"/>
        <end position="239"/>
    </location>
</feature>
<feature type="compositionally biased region" description="Basic and acidic residues" evidence="2">
    <location>
        <begin position="108"/>
        <end position="119"/>
    </location>
</feature>
<evidence type="ECO:0000256" key="1">
    <source>
        <dbReference type="PROSITE-ProRule" id="PRU00042"/>
    </source>
</evidence>
<feature type="region of interest" description="Disordered" evidence="2">
    <location>
        <begin position="372"/>
        <end position="395"/>
    </location>
</feature>
<keyword evidence="1" id="KW-0863">Zinc-finger</keyword>
<comment type="caution">
    <text evidence="5">The sequence shown here is derived from an EMBL/GenBank/DDBJ whole genome shotgun (WGS) entry which is preliminary data.</text>
</comment>
<evidence type="ECO:0000313" key="5">
    <source>
        <dbReference type="EMBL" id="CAG8516446.1"/>
    </source>
</evidence>
<feature type="domain" description="C2H2-type" evidence="3">
    <location>
        <begin position="181"/>
        <end position="210"/>
    </location>
</feature>
<feature type="compositionally biased region" description="Polar residues" evidence="2">
    <location>
        <begin position="265"/>
        <end position="282"/>
    </location>
</feature>
<dbReference type="PANTHER" id="PTHR47251:SF1">
    <property type="entry name" value="FINGER DOMAIN PROTEIN, PUTATIVE (AFU_ORTHOLOGUE AFUA_3G04180)-RELATED"/>
    <property type="match status" value="1"/>
</dbReference>
<dbReference type="Proteomes" id="UP000789508">
    <property type="component" value="Unassembled WGS sequence"/>
</dbReference>
<dbReference type="GO" id="GO:0008270">
    <property type="term" value="F:zinc ion binding"/>
    <property type="evidence" value="ECO:0007669"/>
    <property type="project" value="UniProtKB-KW"/>
</dbReference>
<feature type="region of interest" description="Disordered" evidence="2">
    <location>
        <begin position="211"/>
        <end position="291"/>
    </location>
</feature>
<dbReference type="PROSITE" id="PS00028">
    <property type="entry name" value="ZINC_FINGER_C2H2_1"/>
    <property type="match status" value="1"/>
</dbReference>
<feature type="domain" description="G-patch" evidence="4">
    <location>
        <begin position="83"/>
        <end position="129"/>
    </location>
</feature>
<dbReference type="EMBL" id="CAJVPS010000943">
    <property type="protein sequence ID" value="CAG8516446.1"/>
    <property type="molecule type" value="Genomic_DNA"/>
</dbReference>
<gene>
    <name evidence="5" type="ORF">ALEPTO_LOCUS4242</name>
</gene>
<dbReference type="GO" id="GO:0003676">
    <property type="term" value="F:nucleic acid binding"/>
    <property type="evidence" value="ECO:0007669"/>
    <property type="project" value="InterPro"/>
</dbReference>
<dbReference type="SUPFAM" id="SSF57667">
    <property type="entry name" value="beta-beta-alpha zinc fingers"/>
    <property type="match status" value="1"/>
</dbReference>